<dbReference type="Proteomes" id="UP000010474">
    <property type="component" value="Chromosome"/>
</dbReference>
<dbReference type="Pfam" id="PF08872">
    <property type="entry name" value="KGK"/>
    <property type="match status" value="1"/>
</dbReference>
<name>K9ZKL0_ANACC</name>
<protein>
    <recommendedName>
        <fullName evidence="3">KGK family protein</fullName>
    </recommendedName>
</protein>
<dbReference type="HOGENOM" id="CLU_136180_0_0_3"/>
<dbReference type="eggNOG" id="ENOG5031XXY">
    <property type="taxonomic scope" value="Bacteria"/>
</dbReference>
<proteinExistence type="predicted"/>
<keyword evidence="2" id="KW-1185">Reference proteome</keyword>
<dbReference type="InterPro" id="IPR014971">
    <property type="entry name" value="KGK"/>
</dbReference>
<evidence type="ECO:0008006" key="3">
    <source>
        <dbReference type="Google" id="ProtNLM"/>
    </source>
</evidence>
<evidence type="ECO:0000313" key="2">
    <source>
        <dbReference type="Proteomes" id="UP000010474"/>
    </source>
</evidence>
<dbReference type="RefSeq" id="WP_015216342.1">
    <property type="nucleotide sequence ID" value="NC_019771.1"/>
</dbReference>
<sequence length="144" mass="16739">MNNKYIPLNCGDDILSLGKDIFKISRFKELVIREIRENLMLQTCNSEQQSQGSIIQLFKTVQVGEEVIDISNIQFQFFKDCQLLIRGNKNWQTGKLKVQISISPLGKQADEVYIEFYSDELDEPLTLENLPQISKNMTYSKSYY</sequence>
<accession>K9ZKL0</accession>
<gene>
    <name evidence="1" type="ordered locus">Anacy_4364</name>
</gene>
<evidence type="ECO:0000313" key="1">
    <source>
        <dbReference type="EMBL" id="AFZ59726.1"/>
    </source>
</evidence>
<dbReference type="EMBL" id="CP003659">
    <property type="protein sequence ID" value="AFZ59726.1"/>
    <property type="molecule type" value="Genomic_DNA"/>
</dbReference>
<reference evidence="2" key="1">
    <citation type="journal article" date="2013" name="Proc. Natl. Acad. Sci. U.S.A.">
        <title>Improving the coverage of the cyanobacterial phylum using diversity-driven genome sequencing.</title>
        <authorList>
            <person name="Shih P.M."/>
            <person name="Wu D."/>
            <person name="Latifi A."/>
            <person name="Axen S.D."/>
            <person name="Fewer D.P."/>
            <person name="Talla E."/>
            <person name="Calteau A."/>
            <person name="Cai F."/>
            <person name="Tandeau de Marsac N."/>
            <person name="Rippka R."/>
            <person name="Herdman M."/>
            <person name="Sivonen K."/>
            <person name="Coursin T."/>
            <person name="Laurent T."/>
            <person name="Goodwin L."/>
            <person name="Nolan M."/>
            <person name="Davenport K.W."/>
            <person name="Han C.S."/>
            <person name="Rubin E.M."/>
            <person name="Eisen J.A."/>
            <person name="Woyke T."/>
            <person name="Gugger M."/>
            <person name="Kerfeld C.A."/>
        </authorList>
    </citation>
    <scope>NUCLEOTIDE SEQUENCE [LARGE SCALE GENOMIC DNA]</scope>
    <source>
        <strain evidence="2">ATCC 27899 / PCC 7122</strain>
    </source>
</reference>
<dbReference type="PATRIC" id="fig|272123.3.peg.4754"/>
<dbReference type="KEGG" id="acy:Anacy_4364"/>
<dbReference type="STRING" id="272123.Anacy_4364"/>
<organism evidence="1 2">
    <name type="scientific">Anabaena cylindrica (strain ATCC 27899 / PCC 7122)</name>
    <dbReference type="NCBI Taxonomy" id="272123"/>
    <lineage>
        <taxon>Bacteria</taxon>
        <taxon>Bacillati</taxon>
        <taxon>Cyanobacteriota</taxon>
        <taxon>Cyanophyceae</taxon>
        <taxon>Nostocales</taxon>
        <taxon>Nostocaceae</taxon>
        <taxon>Anabaena</taxon>
    </lineage>
</organism>
<dbReference type="AlphaFoldDB" id="K9ZKL0"/>